<keyword evidence="2" id="KW-1133">Transmembrane helix</keyword>
<feature type="transmembrane region" description="Helical" evidence="2">
    <location>
        <begin position="75"/>
        <end position="91"/>
    </location>
</feature>
<evidence type="ECO:0000313" key="4">
    <source>
        <dbReference type="Proteomes" id="UP001215598"/>
    </source>
</evidence>
<comment type="caution">
    <text evidence="3">The sequence shown here is derived from an EMBL/GenBank/DDBJ whole genome shotgun (WGS) entry which is preliminary data.</text>
</comment>
<feature type="transmembrane region" description="Helical" evidence="2">
    <location>
        <begin position="190"/>
        <end position="210"/>
    </location>
</feature>
<accession>A0AAD7K5M7</accession>
<dbReference type="Proteomes" id="UP001215598">
    <property type="component" value="Unassembled WGS sequence"/>
</dbReference>
<evidence type="ECO:0000256" key="2">
    <source>
        <dbReference type="SAM" id="Phobius"/>
    </source>
</evidence>
<keyword evidence="2" id="KW-0812">Transmembrane</keyword>
<reference evidence="3" key="1">
    <citation type="submission" date="2023-03" db="EMBL/GenBank/DDBJ databases">
        <title>Massive genome expansion in bonnet fungi (Mycena s.s.) driven by repeated elements and novel gene families across ecological guilds.</title>
        <authorList>
            <consortium name="Lawrence Berkeley National Laboratory"/>
            <person name="Harder C.B."/>
            <person name="Miyauchi S."/>
            <person name="Viragh M."/>
            <person name="Kuo A."/>
            <person name="Thoen E."/>
            <person name="Andreopoulos B."/>
            <person name="Lu D."/>
            <person name="Skrede I."/>
            <person name="Drula E."/>
            <person name="Henrissat B."/>
            <person name="Morin E."/>
            <person name="Kohler A."/>
            <person name="Barry K."/>
            <person name="LaButti K."/>
            <person name="Morin E."/>
            <person name="Salamov A."/>
            <person name="Lipzen A."/>
            <person name="Mereny Z."/>
            <person name="Hegedus B."/>
            <person name="Baldrian P."/>
            <person name="Stursova M."/>
            <person name="Weitz H."/>
            <person name="Taylor A."/>
            <person name="Grigoriev I.V."/>
            <person name="Nagy L.G."/>
            <person name="Martin F."/>
            <person name="Kauserud H."/>
        </authorList>
    </citation>
    <scope>NUCLEOTIDE SEQUENCE</scope>
    <source>
        <strain evidence="3">CBHHK182m</strain>
    </source>
</reference>
<name>A0AAD7K5M7_9AGAR</name>
<keyword evidence="2" id="KW-0472">Membrane</keyword>
<evidence type="ECO:0000256" key="1">
    <source>
        <dbReference type="SAM" id="MobiDB-lite"/>
    </source>
</evidence>
<dbReference type="EMBL" id="JARKIB010000006">
    <property type="protein sequence ID" value="KAJ7778931.1"/>
    <property type="molecule type" value="Genomic_DNA"/>
</dbReference>
<organism evidence="3 4">
    <name type="scientific">Mycena metata</name>
    <dbReference type="NCBI Taxonomy" id="1033252"/>
    <lineage>
        <taxon>Eukaryota</taxon>
        <taxon>Fungi</taxon>
        <taxon>Dikarya</taxon>
        <taxon>Basidiomycota</taxon>
        <taxon>Agaricomycotina</taxon>
        <taxon>Agaricomycetes</taxon>
        <taxon>Agaricomycetidae</taxon>
        <taxon>Agaricales</taxon>
        <taxon>Marasmiineae</taxon>
        <taxon>Mycenaceae</taxon>
        <taxon>Mycena</taxon>
    </lineage>
</organism>
<protein>
    <submittedName>
        <fullName evidence="3">Uncharacterized protein</fullName>
    </submittedName>
</protein>
<proteinExistence type="predicted"/>
<feature type="region of interest" description="Disordered" evidence="1">
    <location>
        <begin position="22"/>
        <end position="44"/>
    </location>
</feature>
<feature type="transmembrane region" description="Helical" evidence="2">
    <location>
        <begin position="158"/>
        <end position="178"/>
    </location>
</feature>
<sequence>MTQYVYRLLTLHERRRGSLNADAHVGRASDRAATQGDTGEHPFRLDGFKRVHPTVLILSHPAHARQSQYLFSRRLVVLFLALFLALPSAIPRATPRVILHITPHILALPSLPSLPLLLLPVPHFSPFLPLQPLTPTPSSQPSSSASPPSSLPLRSNTLFAVTFLATRILLHLVLLVSYARTPATRVPAGMLALVFPLHAMWFAGCVRRFVRRFRTRARGTSATSKGTSAGVSKRHPWRRISTRRAALRHPNDCTATVGWRNTTPAPPPCARASTGASSSPFYYPSATGNAADPPGWLPSSHYSSLAHRLAFLSRALRHSNNMWRPQRPILRAVRPRVMVRRMSASLVKALALASRPVVLDYVLGESGRKVHVHAHIPDPDLPIAGVEGERIAGEGGVEVELL</sequence>
<gene>
    <name evidence="3" type="ORF">B0H16DRAFT_1838010</name>
</gene>
<keyword evidence="4" id="KW-1185">Reference proteome</keyword>
<dbReference type="AlphaFoldDB" id="A0AAD7K5M7"/>
<evidence type="ECO:0000313" key="3">
    <source>
        <dbReference type="EMBL" id="KAJ7778931.1"/>
    </source>
</evidence>